<dbReference type="InterPro" id="IPR028994">
    <property type="entry name" value="Integrin_alpha_N"/>
</dbReference>
<evidence type="ECO:0008006" key="3">
    <source>
        <dbReference type="Google" id="ProtNLM"/>
    </source>
</evidence>
<evidence type="ECO:0000313" key="1">
    <source>
        <dbReference type="EMBL" id="PAP75525.1"/>
    </source>
</evidence>
<dbReference type="Proteomes" id="UP000216339">
    <property type="component" value="Unassembled WGS sequence"/>
</dbReference>
<organism evidence="1 2">
    <name type="scientific">Rubrivirga marina</name>
    <dbReference type="NCBI Taxonomy" id="1196024"/>
    <lineage>
        <taxon>Bacteria</taxon>
        <taxon>Pseudomonadati</taxon>
        <taxon>Rhodothermota</taxon>
        <taxon>Rhodothermia</taxon>
        <taxon>Rhodothermales</taxon>
        <taxon>Rubricoccaceae</taxon>
        <taxon>Rubrivirga</taxon>
    </lineage>
</organism>
<dbReference type="AlphaFoldDB" id="A0A271IXU1"/>
<comment type="caution">
    <text evidence="1">The sequence shown here is derived from an EMBL/GenBank/DDBJ whole genome shotgun (WGS) entry which is preliminary data.</text>
</comment>
<gene>
    <name evidence="1" type="ORF">BSZ37_03245</name>
</gene>
<proteinExistence type="predicted"/>
<accession>A0A271IXU1</accession>
<sequence>MWILSLALILACAADTTDDRRADLLDAVARYADPLSLAWDSTSTRVAWTDLNGDGRDDALVYLTGADWCGSSGCTVLVFEQLDGIDADEFGRFRAAAEISLVSGPVTVVEGRGYWRDLVVDSDAGPRRLQFDGETYPMSPAGGLRVDGPVKGTTLFADGR</sequence>
<evidence type="ECO:0000313" key="2">
    <source>
        <dbReference type="Proteomes" id="UP000216339"/>
    </source>
</evidence>
<name>A0A271IXU1_9BACT</name>
<reference evidence="1 2" key="1">
    <citation type="submission" date="2016-11" db="EMBL/GenBank/DDBJ databases">
        <title>Study of marine rhodopsin-containing bacteria.</title>
        <authorList>
            <person name="Yoshizawa S."/>
            <person name="Kumagai Y."/>
            <person name="Kogure K."/>
        </authorList>
    </citation>
    <scope>NUCLEOTIDE SEQUENCE [LARGE SCALE GENOMIC DNA]</scope>
    <source>
        <strain evidence="1 2">SAORIC-28</strain>
    </source>
</reference>
<protein>
    <recommendedName>
        <fullName evidence="3">VCBS repeat-containing protein</fullName>
    </recommendedName>
</protein>
<dbReference type="SUPFAM" id="SSF69318">
    <property type="entry name" value="Integrin alpha N-terminal domain"/>
    <property type="match status" value="1"/>
</dbReference>
<dbReference type="RefSeq" id="WP_095509163.1">
    <property type="nucleotide sequence ID" value="NZ_MQWD01000001.1"/>
</dbReference>
<keyword evidence="2" id="KW-1185">Reference proteome</keyword>
<dbReference type="EMBL" id="MQWD01000001">
    <property type="protein sequence ID" value="PAP75525.1"/>
    <property type="molecule type" value="Genomic_DNA"/>
</dbReference>
<dbReference type="OrthoDB" id="5348860at2"/>